<dbReference type="AlphaFoldDB" id="A0A8J8MJZ9"/>
<dbReference type="SUPFAM" id="SSF102114">
    <property type="entry name" value="Radical SAM enzymes"/>
    <property type="match status" value="1"/>
</dbReference>
<dbReference type="InterPro" id="IPR023404">
    <property type="entry name" value="rSAM_horseshoe"/>
</dbReference>
<evidence type="ECO:0000256" key="2">
    <source>
        <dbReference type="ARBA" id="ARBA00022691"/>
    </source>
</evidence>
<keyword evidence="2" id="KW-0949">S-adenosyl-L-methionine</keyword>
<dbReference type="Proteomes" id="UP000683246">
    <property type="component" value="Chromosome"/>
</dbReference>
<dbReference type="PROSITE" id="PS51918">
    <property type="entry name" value="RADICAL_SAM"/>
    <property type="match status" value="1"/>
</dbReference>
<dbReference type="InterPro" id="IPR051198">
    <property type="entry name" value="BchE-like"/>
</dbReference>
<dbReference type="GO" id="GO:0005829">
    <property type="term" value="C:cytosol"/>
    <property type="evidence" value="ECO:0007669"/>
    <property type="project" value="TreeGrafter"/>
</dbReference>
<dbReference type="Gene3D" id="3.40.50.280">
    <property type="entry name" value="Cobalamin-binding domain"/>
    <property type="match status" value="1"/>
</dbReference>
<evidence type="ECO:0000256" key="5">
    <source>
        <dbReference type="ARBA" id="ARBA00023014"/>
    </source>
</evidence>
<feature type="domain" description="Radical SAM core" evidence="6">
    <location>
        <begin position="253"/>
        <end position="457"/>
    </location>
</feature>
<keyword evidence="4" id="KW-0408">Iron</keyword>
<dbReference type="GO" id="GO:0051536">
    <property type="term" value="F:iron-sulfur cluster binding"/>
    <property type="evidence" value="ECO:0007669"/>
    <property type="project" value="UniProtKB-KW"/>
</dbReference>
<dbReference type="InterPro" id="IPR006638">
    <property type="entry name" value="Elp3/MiaA/NifB-like_rSAM"/>
</dbReference>
<dbReference type="PANTHER" id="PTHR43409:SF7">
    <property type="entry name" value="BLL1977 PROTEIN"/>
    <property type="match status" value="1"/>
</dbReference>
<dbReference type="EMBL" id="CP058649">
    <property type="protein sequence ID" value="QUI23085.1"/>
    <property type="molecule type" value="Genomic_DNA"/>
</dbReference>
<gene>
    <name evidence="7" type="ORF">HZI73_12655</name>
</gene>
<dbReference type="SFLD" id="SFLDS00029">
    <property type="entry name" value="Radical_SAM"/>
    <property type="match status" value="1"/>
</dbReference>
<keyword evidence="3" id="KW-0479">Metal-binding</keyword>
<evidence type="ECO:0000256" key="1">
    <source>
        <dbReference type="ARBA" id="ARBA00001966"/>
    </source>
</evidence>
<dbReference type="KEGG" id="vpy:HZI73_12655"/>
<dbReference type="SFLD" id="SFLDF00324">
    <property type="entry name" value="bacteriocin_maturation"/>
    <property type="match status" value="1"/>
</dbReference>
<evidence type="ECO:0000313" key="7">
    <source>
        <dbReference type="EMBL" id="QUI23085.1"/>
    </source>
</evidence>
<comment type="cofactor">
    <cofactor evidence="1">
        <name>[4Fe-4S] cluster</name>
        <dbReference type="ChEBI" id="CHEBI:49883"/>
    </cofactor>
</comment>
<dbReference type="RefSeq" id="WP_212698586.1">
    <property type="nucleotide sequence ID" value="NZ_CP058649.1"/>
</dbReference>
<dbReference type="GO" id="GO:0003824">
    <property type="term" value="F:catalytic activity"/>
    <property type="evidence" value="ECO:0007669"/>
    <property type="project" value="InterPro"/>
</dbReference>
<reference evidence="7" key="1">
    <citation type="submission" date="2020-07" db="EMBL/GenBank/DDBJ databases">
        <title>Vallitalea pronyensis genome.</title>
        <authorList>
            <person name="Postec A."/>
        </authorList>
    </citation>
    <scope>NUCLEOTIDE SEQUENCE</scope>
    <source>
        <strain evidence="7">FatNI3</strain>
    </source>
</reference>
<dbReference type="NCBIfam" id="TIGR03975">
    <property type="entry name" value="rSAM_ocin_1"/>
    <property type="match status" value="1"/>
</dbReference>
<evidence type="ECO:0000313" key="8">
    <source>
        <dbReference type="Proteomes" id="UP000683246"/>
    </source>
</evidence>
<dbReference type="SFLD" id="SFLDG01082">
    <property type="entry name" value="B12-binding_domain_containing"/>
    <property type="match status" value="1"/>
</dbReference>
<evidence type="ECO:0000256" key="4">
    <source>
        <dbReference type="ARBA" id="ARBA00023004"/>
    </source>
</evidence>
<dbReference type="PANTHER" id="PTHR43409">
    <property type="entry name" value="ANAEROBIC MAGNESIUM-PROTOPORPHYRIN IX MONOMETHYL ESTER CYCLASE-RELATED"/>
    <property type="match status" value="1"/>
</dbReference>
<dbReference type="GO" id="GO:0046872">
    <property type="term" value="F:metal ion binding"/>
    <property type="evidence" value="ECO:0007669"/>
    <property type="project" value="UniProtKB-KW"/>
</dbReference>
<name>A0A8J8MJZ9_9FIRM</name>
<keyword evidence="5" id="KW-0411">Iron-sulfur</keyword>
<dbReference type="Gene3D" id="3.80.30.20">
    <property type="entry name" value="tm_1862 like domain"/>
    <property type="match status" value="1"/>
</dbReference>
<keyword evidence="8" id="KW-1185">Reference proteome</keyword>
<evidence type="ECO:0000256" key="3">
    <source>
        <dbReference type="ARBA" id="ARBA00022723"/>
    </source>
</evidence>
<dbReference type="Pfam" id="PF04055">
    <property type="entry name" value="Radical_SAM"/>
    <property type="match status" value="1"/>
</dbReference>
<proteinExistence type="predicted"/>
<dbReference type="InterPro" id="IPR007197">
    <property type="entry name" value="rSAM"/>
</dbReference>
<protein>
    <submittedName>
        <fullName evidence="7">RiPP maturation radical SAM protein 1</fullName>
    </submittedName>
</protein>
<dbReference type="InterPro" id="IPR023984">
    <property type="entry name" value="rSAM_ocin_1"/>
</dbReference>
<dbReference type="InterPro" id="IPR058240">
    <property type="entry name" value="rSAM_sf"/>
</dbReference>
<evidence type="ECO:0000259" key="6">
    <source>
        <dbReference type="PROSITE" id="PS51918"/>
    </source>
</evidence>
<accession>A0A8J8MJZ9</accession>
<organism evidence="7 8">
    <name type="scientific">Vallitalea pronyensis</name>
    <dbReference type="NCBI Taxonomy" id="1348613"/>
    <lineage>
        <taxon>Bacteria</taxon>
        <taxon>Bacillati</taxon>
        <taxon>Bacillota</taxon>
        <taxon>Clostridia</taxon>
        <taxon>Lachnospirales</taxon>
        <taxon>Vallitaleaceae</taxon>
        <taxon>Vallitalea</taxon>
    </lineage>
</organism>
<dbReference type="SMART" id="SM00729">
    <property type="entry name" value="Elp3"/>
    <property type="match status" value="1"/>
</dbReference>
<sequence length="606" mass="69044">MDSYFKENLLKPADVLLILPPFAYVEAPSIGLHILQACAEKSGFSVQVGYINMIFSDLLGSETYNAMCSFHDTMIGEAFFADIAYGTSPFTKPEYDFDTCFNQSSSKKIDKERVKSVHAQLDDILDKITDGILQLDYKVIGCSTTFNQTSASIALLNRIKSKNPNIITMMGGSNCEREMGEGILSLSDNIDYVFSGKSEETFPSFLKAVFHSNLPKNKIIQSGEPVDVEDIPLMDYTHYYEQMRHFSLDEIIPKDEILLLYETSRGCWWGQKHQCNFCGLNGDDIVFNQKSCDKIIRELKILLDKHPSNTVIMVDSIMPYTFIDTLIPMLLNEIPDIRLFYEVKSNMPLEQLIKLKNAGVFHLQPGIEGLSSSLLKRMSKGTTAKLNVMFLKNVRSLKLAASWNLLYAFPGDTALEYEETLSLLPLISHFEPPKVCSRISLQRFSNYFEQPEHFGISQLMPIPCYDNFLPQNVDADKLAYDFVGEYKHFSQEDEPVMIEIKSIIEKWQKSWEGNAIPKLHITKASERNYMLMDTRGLPGTKSMRMISYKQALAAIKDRPITEVDNLQEEIEWAKEQKLIIELDGWYVSLITAEPEILIAFKNNFVA</sequence>